<dbReference type="InterPro" id="IPR026001">
    <property type="entry name" value="Abi-like_C"/>
</dbReference>
<feature type="domain" description="AbiJ-NTD3" evidence="2">
    <location>
        <begin position="18"/>
        <end position="181"/>
    </location>
</feature>
<gene>
    <name evidence="3" type="ORF">BW34_02584</name>
</gene>
<proteinExistence type="predicted"/>
<dbReference type="Proteomes" id="UP000024001">
    <property type="component" value="Unassembled WGS sequence"/>
</dbReference>
<dbReference type="eggNOG" id="ENOG502Z9XS">
    <property type="taxonomic scope" value="Bacteria"/>
</dbReference>
<dbReference type="Pfam" id="PF14355">
    <property type="entry name" value="Abi_C"/>
    <property type="match status" value="1"/>
</dbReference>
<dbReference type="OrthoDB" id="7061676at2"/>
<dbReference type="PATRIC" id="fig|273677.3.peg.2561"/>
<dbReference type="Pfam" id="PF18860">
    <property type="entry name" value="AbiJ_NTD3"/>
    <property type="match status" value="1"/>
</dbReference>
<dbReference type="AlphaFoldDB" id="A0A031FPP5"/>
<dbReference type="RefSeq" id="WP_081417023.1">
    <property type="nucleotide sequence ID" value="NZ_JFYO01000007.1"/>
</dbReference>
<keyword evidence="4" id="KW-1185">Reference proteome</keyword>
<evidence type="ECO:0000259" key="2">
    <source>
        <dbReference type="Pfam" id="PF18860"/>
    </source>
</evidence>
<dbReference type="EMBL" id="JFYO01000007">
    <property type="protein sequence ID" value="EZP26252.1"/>
    <property type="molecule type" value="Genomic_DNA"/>
</dbReference>
<dbReference type="InterPro" id="IPR041427">
    <property type="entry name" value="AbiJ-NTD3"/>
</dbReference>
<feature type="domain" description="Abortive infection protein-like C-terminal" evidence="1">
    <location>
        <begin position="228"/>
        <end position="308"/>
    </location>
</feature>
<accession>A0A031FPP5</accession>
<evidence type="ECO:0000313" key="3">
    <source>
        <dbReference type="EMBL" id="EZP26252.1"/>
    </source>
</evidence>
<comment type="caution">
    <text evidence="3">The sequence shown here is derived from an EMBL/GenBank/DDBJ whole genome shotgun (WGS) entry which is preliminary data.</text>
</comment>
<organism evidence="3 4">
    <name type="scientific">Microbacterium oleivorans</name>
    <dbReference type="NCBI Taxonomy" id="273677"/>
    <lineage>
        <taxon>Bacteria</taxon>
        <taxon>Bacillati</taxon>
        <taxon>Actinomycetota</taxon>
        <taxon>Actinomycetes</taxon>
        <taxon>Micrococcales</taxon>
        <taxon>Microbacteriaceae</taxon>
        <taxon>Microbacterium</taxon>
    </lineage>
</organism>
<evidence type="ECO:0000259" key="1">
    <source>
        <dbReference type="Pfam" id="PF14355"/>
    </source>
</evidence>
<protein>
    <recommendedName>
        <fullName evidence="5">Abortive infection protein-like C-terminal domain-containing protein</fullName>
    </recommendedName>
</protein>
<evidence type="ECO:0008006" key="5">
    <source>
        <dbReference type="Google" id="ProtNLM"/>
    </source>
</evidence>
<name>A0A031FPP5_9MICO</name>
<evidence type="ECO:0000313" key="4">
    <source>
        <dbReference type="Proteomes" id="UP000024001"/>
    </source>
</evidence>
<reference evidence="3 4" key="1">
    <citation type="submission" date="2014-03" db="EMBL/GenBank/DDBJ databases">
        <title>Draft Genome Sequences of 13 Willow Endophytes.</title>
        <authorList>
            <person name="Gan H.Y."/>
            <person name="Gan H.M."/>
            <person name="Savka M.A."/>
            <person name="Hudson A.O."/>
        </authorList>
    </citation>
    <scope>NUCLEOTIDE SEQUENCE [LARGE SCALE GENOMIC DNA]</scope>
    <source>
        <strain evidence="3 4">RIT293</strain>
    </source>
</reference>
<sequence>MASPFSWTPSTPEPPKLITPLTRGNLLDWLALSGHSWAGRMEDAGFLSRIYDLSELGSTDYRFQDAAGDIWQHRTNNYDWDDDWVFTDARFKLRDGSDENLLGFLVETVHPVVRRDQTEADTLVRAYNDTLRPDGFEIVETSRMGDRSVYGWRRIAAVRAPSASALREHPDLADKAVLIQHLDRIQRDLNEDPSAAISSSKNLLETLCKIVLTDRGVEYAPSEDLPGLFAKVAAELSINADSVPDDARGSDSIRKMMRTLTTTVQAVAEARNSTLGDGHGGEHESPAEPRHARLVYNATTAVAEFIVDTWTA</sequence>